<gene>
    <name evidence="2" type="ORF">N8I77_005682</name>
</gene>
<dbReference type="EMBL" id="JAUJFL010000003">
    <property type="protein sequence ID" value="KAK2606966.1"/>
    <property type="molecule type" value="Genomic_DNA"/>
</dbReference>
<sequence>MPRSGDFKEALANTSAAKGQYTPEDLYLRGSQLLADSYRHGVTSMRAFIEVDVATEFKTIDVAVKLKTDFAHLIRVQICIFAQDPIFSGYYGSGNRMLLIGALDKYAADIEALGTTPYVEANEDAAVKNIDFAIQTAMERHLFLDFHLDYHLDTPQEPAPGALLETVLNHLIDHKWTERASKDKQAVAIGHCTRLTTMESSVTSAIVRLITDNNLPVHFVGLPTSDLYMMGRPKASIDDGPSKPHSRLRGTMQIPSMIKEWGLNGCLGVNNVGNSFTPSGDGDPLQLASWGVLLYHAGTEADAQLLYECVSERARRAIGLGSEEEPPETAHNSQESTHNVPVPGLLIRNVGYVEVPGKSGLEHDKIRVPARQKLSIKDVVWDPPSLRHVLR</sequence>
<organism evidence="2 3">
    <name type="scientific">Phomopsis amygdali</name>
    <name type="common">Fusicoccum amygdali</name>
    <dbReference type="NCBI Taxonomy" id="1214568"/>
    <lineage>
        <taxon>Eukaryota</taxon>
        <taxon>Fungi</taxon>
        <taxon>Dikarya</taxon>
        <taxon>Ascomycota</taxon>
        <taxon>Pezizomycotina</taxon>
        <taxon>Sordariomycetes</taxon>
        <taxon>Sordariomycetidae</taxon>
        <taxon>Diaporthales</taxon>
        <taxon>Diaporthaceae</taxon>
        <taxon>Diaporthe</taxon>
    </lineage>
</organism>
<evidence type="ECO:0000256" key="1">
    <source>
        <dbReference type="SAM" id="MobiDB-lite"/>
    </source>
</evidence>
<protein>
    <recommendedName>
        <fullName evidence="4">Zinc metallopeptidase</fullName>
    </recommendedName>
</protein>
<dbReference type="Gene3D" id="3.20.20.140">
    <property type="entry name" value="Metal-dependent hydrolases"/>
    <property type="match status" value="1"/>
</dbReference>
<feature type="compositionally biased region" description="Polar residues" evidence="1">
    <location>
        <begin position="330"/>
        <end position="339"/>
    </location>
</feature>
<dbReference type="PANTHER" id="PTHR32027:SF0">
    <property type="entry name" value="CYTOSINE DEAMINASE"/>
    <property type="match status" value="1"/>
</dbReference>
<reference evidence="2" key="1">
    <citation type="submission" date="2023-06" db="EMBL/GenBank/DDBJ databases">
        <authorList>
            <person name="Noh H."/>
        </authorList>
    </citation>
    <scope>NUCLEOTIDE SEQUENCE</scope>
    <source>
        <strain evidence="2">DUCC20226</strain>
    </source>
</reference>
<dbReference type="Proteomes" id="UP001265746">
    <property type="component" value="Unassembled WGS sequence"/>
</dbReference>
<name>A0AAD9W374_PHOAM</name>
<keyword evidence="3" id="KW-1185">Reference proteome</keyword>
<dbReference type="AlphaFoldDB" id="A0AAD9W374"/>
<evidence type="ECO:0008006" key="4">
    <source>
        <dbReference type="Google" id="ProtNLM"/>
    </source>
</evidence>
<dbReference type="PANTHER" id="PTHR32027">
    <property type="entry name" value="CYTOSINE DEAMINASE"/>
    <property type="match status" value="1"/>
</dbReference>
<dbReference type="InterPro" id="IPR052349">
    <property type="entry name" value="Metallo-hydrolase_Enzymes"/>
</dbReference>
<dbReference type="InterPro" id="IPR032466">
    <property type="entry name" value="Metal_Hydrolase"/>
</dbReference>
<evidence type="ECO:0000313" key="3">
    <source>
        <dbReference type="Proteomes" id="UP001265746"/>
    </source>
</evidence>
<comment type="caution">
    <text evidence="2">The sequence shown here is derived from an EMBL/GenBank/DDBJ whole genome shotgun (WGS) entry which is preliminary data.</text>
</comment>
<evidence type="ECO:0000313" key="2">
    <source>
        <dbReference type="EMBL" id="KAK2606966.1"/>
    </source>
</evidence>
<accession>A0AAD9W374</accession>
<feature type="region of interest" description="Disordered" evidence="1">
    <location>
        <begin position="322"/>
        <end position="341"/>
    </location>
</feature>
<dbReference type="GO" id="GO:0016814">
    <property type="term" value="F:hydrolase activity, acting on carbon-nitrogen (but not peptide) bonds, in cyclic amidines"/>
    <property type="evidence" value="ECO:0007669"/>
    <property type="project" value="TreeGrafter"/>
</dbReference>
<dbReference type="SUPFAM" id="SSF51556">
    <property type="entry name" value="Metallo-dependent hydrolases"/>
    <property type="match status" value="1"/>
</dbReference>
<proteinExistence type="predicted"/>